<evidence type="ECO:0000313" key="2">
    <source>
        <dbReference type="EMBL" id="GEM48086.1"/>
    </source>
</evidence>
<keyword evidence="3" id="KW-1185">Reference proteome</keyword>
<reference evidence="2 3" key="1">
    <citation type="submission" date="2019-07" db="EMBL/GenBank/DDBJ databases">
        <title>Whole genome shotgun sequence of Deinococcus cellulosilyticus NBRC 106333.</title>
        <authorList>
            <person name="Hosoyama A."/>
            <person name="Uohara A."/>
            <person name="Ohji S."/>
            <person name="Ichikawa N."/>
        </authorList>
    </citation>
    <scope>NUCLEOTIDE SEQUENCE [LARGE SCALE GENOMIC DNA]</scope>
    <source>
        <strain evidence="2 3">NBRC 106333</strain>
    </source>
</reference>
<keyword evidence="1" id="KW-0812">Transmembrane</keyword>
<keyword evidence="1" id="KW-0472">Membrane</keyword>
<proteinExistence type="predicted"/>
<gene>
    <name evidence="2" type="ORF">DC3_37210</name>
</gene>
<protein>
    <recommendedName>
        <fullName evidence="4">DUF3618 domain-containing protein</fullName>
    </recommendedName>
</protein>
<dbReference type="Proteomes" id="UP000321306">
    <property type="component" value="Unassembled WGS sequence"/>
</dbReference>
<keyword evidence="1" id="KW-1133">Transmembrane helix</keyword>
<feature type="transmembrane region" description="Helical" evidence="1">
    <location>
        <begin position="92"/>
        <end position="108"/>
    </location>
</feature>
<dbReference type="RefSeq" id="WP_146886860.1">
    <property type="nucleotide sequence ID" value="NZ_BJXB01000017.1"/>
</dbReference>
<comment type="caution">
    <text evidence="2">The sequence shown here is derived from an EMBL/GenBank/DDBJ whole genome shotgun (WGS) entry which is preliminary data.</text>
</comment>
<evidence type="ECO:0000256" key="1">
    <source>
        <dbReference type="SAM" id="Phobius"/>
    </source>
</evidence>
<evidence type="ECO:0000313" key="3">
    <source>
        <dbReference type="Proteomes" id="UP000321306"/>
    </source>
</evidence>
<evidence type="ECO:0008006" key="4">
    <source>
        <dbReference type="Google" id="ProtNLM"/>
    </source>
</evidence>
<sequence>MTAHNKDNFSEKISERVTQVAETVREKVEEISEKARKEFHEPDFDNIREPVIRVVEDAKVKADQVASDVKEFAAKAQDSTVWKNLQEDRSRNLILLAVVLGIFALLFMRRRS</sequence>
<organism evidence="2 3">
    <name type="scientific">Deinococcus cellulosilyticus (strain DSM 18568 / NBRC 106333 / KACC 11606 / 5516J-15)</name>
    <dbReference type="NCBI Taxonomy" id="1223518"/>
    <lineage>
        <taxon>Bacteria</taxon>
        <taxon>Thermotogati</taxon>
        <taxon>Deinococcota</taxon>
        <taxon>Deinococci</taxon>
        <taxon>Deinococcales</taxon>
        <taxon>Deinococcaceae</taxon>
        <taxon>Deinococcus</taxon>
    </lineage>
</organism>
<dbReference type="OrthoDB" id="9849387at2"/>
<accession>A0A511N6M4</accession>
<name>A0A511N6M4_DEIC1</name>
<dbReference type="EMBL" id="BJXB01000017">
    <property type="protein sequence ID" value="GEM48086.1"/>
    <property type="molecule type" value="Genomic_DNA"/>
</dbReference>
<dbReference type="AlphaFoldDB" id="A0A511N6M4"/>